<dbReference type="NCBIfam" id="TIGR00254">
    <property type="entry name" value="GGDEF"/>
    <property type="match status" value="1"/>
</dbReference>
<dbReference type="SUPFAM" id="SSF55073">
    <property type="entry name" value="Nucleotide cyclase"/>
    <property type="match status" value="1"/>
</dbReference>
<feature type="domain" description="GGDEF" evidence="3">
    <location>
        <begin position="510"/>
        <end position="643"/>
    </location>
</feature>
<dbReference type="Pfam" id="PF00990">
    <property type="entry name" value="GGDEF"/>
    <property type="match status" value="1"/>
</dbReference>
<feature type="transmembrane region" description="Helical" evidence="1">
    <location>
        <begin position="12"/>
        <end position="38"/>
    </location>
</feature>
<dbReference type="SMART" id="SM00267">
    <property type="entry name" value="GGDEF"/>
    <property type="match status" value="1"/>
</dbReference>
<dbReference type="InterPro" id="IPR043128">
    <property type="entry name" value="Rev_trsase/Diguanyl_cyclase"/>
</dbReference>
<dbReference type="RefSeq" id="WP_141402577.1">
    <property type="nucleotide sequence ID" value="NZ_OBML01000004.1"/>
</dbReference>
<evidence type="ECO:0000259" key="2">
    <source>
        <dbReference type="PROSITE" id="PS50113"/>
    </source>
</evidence>
<dbReference type="InterPro" id="IPR013655">
    <property type="entry name" value="PAS_fold_3"/>
</dbReference>
<dbReference type="PANTHER" id="PTHR44757">
    <property type="entry name" value="DIGUANYLATE CYCLASE DGCP"/>
    <property type="match status" value="1"/>
</dbReference>
<dbReference type="CDD" id="cd00130">
    <property type="entry name" value="PAS"/>
    <property type="match status" value="1"/>
</dbReference>
<evidence type="ECO:0000259" key="3">
    <source>
        <dbReference type="PROSITE" id="PS50887"/>
    </source>
</evidence>
<reference evidence="4 5" key="1">
    <citation type="submission" date="2017-08" db="EMBL/GenBank/DDBJ databases">
        <authorList>
            <person name="de Groot N.N."/>
        </authorList>
    </citation>
    <scope>NUCLEOTIDE SEQUENCE [LARGE SCALE GENOMIC DNA]</scope>
    <source>
        <strain evidence="4 5">USBA 352</strain>
    </source>
</reference>
<keyword evidence="1" id="KW-0472">Membrane</keyword>
<keyword evidence="5" id="KW-1185">Reference proteome</keyword>
<dbReference type="SMART" id="SM00086">
    <property type="entry name" value="PAC"/>
    <property type="match status" value="1"/>
</dbReference>
<dbReference type="CDD" id="cd01949">
    <property type="entry name" value="GGDEF"/>
    <property type="match status" value="1"/>
</dbReference>
<dbReference type="STRING" id="538381.GCA_001696535_00190"/>
<dbReference type="Gene3D" id="3.30.450.20">
    <property type="entry name" value="PAS domain"/>
    <property type="match status" value="1"/>
</dbReference>
<evidence type="ECO:0000256" key="1">
    <source>
        <dbReference type="SAM" id="Phobius"/>
    </source>
</evidence>
<dbReference type="PANTHER" id="PTHR44757:SF2">
    <property type="entry name" value="BIOFILM ARCHITECTURE MAINTENANCE PROTEIN MBAA"/>
    <property type="match status" value="1"/>
</dbReference>
<dbReference type="Proteomes" id="UP000219331">
    <property type="component" value="Unassembled WGS sequence"/>
</dbReference>
<feature type="transmembrane region" description="Helical" evidence="1">
    <location>
        <begin position="276"/>
        <end position="301"/>
    </location>
</feature>
<keyword evidence="1" id="KW-0812">Transmembrane</keyword>
<dbReference type="AlphaFoldDB" id="A0A285S8P1"/>
<dbReference type="InterPro" id="IPR029787">
    <property type="entry name" value="Nucleotide_cyclase"/>
</dbReference>
<dbReference type="InterPro" id="IPR001610">
    <property type="entry name" value="PAC"/>
</dbReference>
<dbReference type="CDD" id="cd18774">
    <property type="entry name" value="PDC2_HK_sensor"/>
    <property type="match status" value="1"/>
</dbReference>
<dbReference type="InterPro" id="IPR052155">
    <property type="entry name" value="Biofilm_reg_signaling"/>
</dbReference>
<evidence type="ECO:0000313" key="5">
    <source>
        <dbReference type="Proteomes" id="UP000219331"/>
    </source>
</evidence>
<dbReference type="Gene3D" id="3.30.70.270">
    <property type="match status" value="1"/>
</dbReference>
<dbReference type="InterPro" id="IPR035965">
    <property type="entry name" value="PAS-like_dom_sf"/>
</dbReference>
<evidence type="ECO:0000313" key="4">
    <source>
        <dbReference type="EMBL" id="SOC03628.1"/>
    </source>
</evidence>
<dbReference type="Pfam" id="PF08447">
    <property type="entry name" value="PAS_3"/>
    <property type="match status" value="1"/>
</dbReference>
<proteinExistence type="predicted"/>
<dbReference type="SUPFAM" id="SSF55785">
    <property type="entry name" value="PYP-like sensor domain (PAS domain)"/>
    <property type="match status" value="1"/>
</dbReference>
<dbReference type="NCBIfam" id="TIGR00229">
    <property type="entry name" value="sensory_box"/>
    <property type="match status" value="1"/>
</dbReference>
<dbReference type="InterPro" id="IPR000700">
    <property type="entry name" value="PAS-assoc_C"/>
</dbReference>
<gene>
    <name evidence="4" type="ORF">SAMN05421512_104203</name>
</gene>
<dbReference type="FunFam" id="3.30.70.270:FF:000001">
    <property type="entry name" value="Diguanylate cyclase domain protein"/>
    <property type="match status" value="1"/>
</dbReference>
<sequence length="652" mass="70294">MPLNKQVASRHAGINTHLVVLVLVCLLPILVISGYAAWRTGAAYRDTATSRLSETALTIRNAIESEIESRFTVLSAFATLWSPTTSGNQIRLQGSRHQGIGLDGVIEVIEFVADRPQSAAGEQVLAIAHQSLERNAPLVSNLVLGAAPQDHRIHLALPVVEPGAPPRVFVLTLSPLHLIRTLQPGGERITGILIAVTDGNGRILARSRDAEQSVGVKAPDWDRLQSVALDGGLFEARTTEGLDTVMAYQRIEMTPGWTAVVAEPLEVFNARWQTPLAGLLLGSALAAALAIVMAIHIGQLIRRPVRALALRSLAIASGDGGNDGLSAPIPPSRIREFEMLRLSFEAAEAAQRENERRLHTVANAGALVFWRWSADGDLLSVEGWEKLTGMPDKDALGVSWIEQVHPDDQERVARAISQKKSGTLDYFDIEFRLRVADGRWLWVRDRGGPVLDDNGNVIQWAGVLEDIDARKQDEAQIAYMAMHDALTGLGNRVLLRDRLELATAAAGRGVASALLALDLDFFKQVNDTLGHPAGDEVLRQVAARLSGCVREVDLVARIGGDEFAILQHGASQPEAARTLAERLVAAVCAPYQVDGQSIVIGASIGVALITCGNITADDHMRRADKALYLAKAEGRGRIAVFDELPVAIPQEG</sequence>
<dbReference type="InterPro" id="IPR000014">
    <property type="entry name" value="PAS"/>
</dbReference>
<dbReference type="EMBL" id="OBML01000004">
    <property type="protein sequence ID" value="SOC03628.1"/>
    <property type="molecule type" value="Genomic_DNA"/>
</dbReference>
<dbReference type="PROSITE" id="PS50887">
    <property type="entry name" value="GGDEF"/>
    <property type="match status" value="1"/>
</dbReference>
<dbReference type="OrthoDB" id="9814202at2"/>
<name>A0A285S8P1_9HYPH</name>
<protein>
    <submittedName>
        <fullName evidence="4">PAS domain S-box-containing protein/diguanylate cyclase (GGDEF) domain-containing protein</fullName>
    </submittedName>
</protein>
<dbReference type="InterPro" id="IPR000160">
    <property type="entry name" value="GGDEF_dom"/>
</dbReference>
<keyword evidence="1" id="KW-1133">Transmembrane helix</keyword>
<organism evidence="4 5">
    <name type="scientific">Stappia indica</name>
    <dbReference type="NCBI Taxonomy" id="538381"/>
    <lineage>
        <taxon>Bacteria</taxon>
        <taxon>Pseudomonadati</taxon>
        <taxon>Pseudomonadota</taxon>
        <taxon>Alphaproteobacteria</taxon>
        <taxon>Hyphomicrobiales</taxon>
        <taxon>Stappiaceae</taxon>
        <taxon>Stappia</taxon>
    </lineage>
</organism>
<dbReference type="PROSITE" id="PS50113">
    <property type="entry name" value="PAC"/>
    <property type="match status" value="1"/>
</dbReference>
<feature type="domain" description="PAC" evidence="2">
    <location>
        <begin position="427"/>
        <end position="479"/>
    </location>
</feature>
<dbReference type="GO" id="GO:0003824">
    <property type="term" value="F:catalytic activity"/>
    <property type="evidence" value="ECO:0007669"/>
    <property type="project" value="UniProtKB-ARBA"/>
</dbReference>
<accession>A0A285S8P1</accession>